<feature type="region of interest" description="Disordered" evidence="1">
    <location>
        <begin position="1"/>
        <end position="23"/>
    </location>
</feature>
<dbReference type="EMBL" id="JADGJQ010000090">
    <property type="protein sequence ID" value="KAJ3170923.1"/>
    <property type="molecule type" value="Genomic_DNA"/>
</dbReference>
<feature type="compositionally biased region" description="Low complexity" evidence="1">
    <location>
        <begin position="359"/>
        <end position="376"/>
    </location>
</feature>
<comment type="caution">
    <text evidence="2">The sequence shown here is derived from an EMBL/GenBank/DDBJ whole genome shotgun (WGS) entry which is preliminary data.</text>
</comment>
<evidence type="ECO:0000313" key="2">
    <source>
        <dbReference type="EMBL" id="KAJ3170923.1"/>
    </source>
</evidence>
<protein>
    <submittedName>
        <fullName evidence="2">Uncharacterized protein</fullName>
    </submittedName>
</protein>
<proteinExistence type="predicted"/>
<accession>A0AAD5XM20</accession>
<keyword evidence="3" id="KW-1185">Reference proteome</keyword>
<dbReference type="Proteomes" id="UP001212152">
    <property type="component" value="Unassembled WGS sequence"/>
</dbReference>
<organism evidence="2 3">
    <name type="scientific">Geranomyces variabilis</name>
    <dbReference type="NCBI Taxonomy" id="109894"/>
    <lineage>
        <taxon>Eukaryota</taxon>
        <taxon>Fungi</taxon>
        <taxon>Fungi incertae sedis</taxon>
        <taxon>Chytridiomycota</taxon>
        <taxon>Chytridiomycota incertae sedis</taxon>
        <taxon>Chytridiomycetes</taxon>
        <taxon>Spizellomycetales</taxon>
        <taxon>Powellomycetaceae</taxon>
        <taxon>Geranomyces</taxon>
    </lineage>
</organism>
<name>A0AAD5XM20_9FUNG</name>
<reference evidence="2" key="1">
    <citation type="submission" date="2020-05" db="EMBL/GenBank/DDBJ databases">
        <title>Phylogenomic resolution of chytrid fungi.</title>
        <authorList>
            <person name="Stajich J.E."/>
            <person name="Amses K."/>
            <person name="Simmons R."/>
            <person name="Seto K."/>
            <person name="Myers J."/>
            <person name="Bonds A."/>
            <person name="Quandt C.A."/>
            <person name="Barry K."/>
            <person name="Liu P."/>
            <person name="Grigoriev I."/>
            <person name="Longcore J.E."/>
            <person name="James T.Y."/>
        </authorList>
    </citation>
    <scope>NUCLEOTIDE SEQUENCE</scope>
    <source>
        <strain evidence="2">JEL0379</strain>
    </source>
</reference>
<evidence type="ECO:0000256" key="1">
    <source>
        <dbReference type="SAM" id="MobiDB-lite"/>
    </source>
</evidence>
<feature type="region of interest" description="Disordered" evidence="1">
    <location>
        <begin position="359"/>
        <end position="394"/>
    </location>
</feature>
<evidence type="ECO:0000313" key="3">
    <source>
        <dbReference type="Proteomes" id="UP001212152"/>
    </source>
</evidence>
<sequence length="394" mass="43181">MIVASSSSSPASDSPSAASSSALAKRNPAAALATLNSISSDLKRSSDAAGVILASAAAGDVYDGSGKQIKALLEHAKEIVLQLREVMDSTQEIDFHDAGGQLPPYDALVHKLNDAFRHQKGINQMNAKLLSVNYLVNLSNVSKNRQLSRAVAEGQSQVIELQRTVCTLEDSVDFLTVEADVQRQTASRLKNALDDTRRLLDATMVEYRQELGRQREMIRKQTTVIGELYRSKFHQDFILDATIFLFCLWAANTTIVDVPLRSAVELALAQLRYWFPSKTRFVGGALPPSTFTTATQRRQKVWSQQVAKLALILVFVRRLRRGAAEYGIHNRIGATYPYISSMFAVLYAGFAKRISSGGIARPSPGSPSSSSTETPALPEPEPPKRNEIHVQPIL</sequence>
<dbReference type="AlphaFoldDB" id="A0AAD5XM20"/>
<gene>
    <name evidence="2" type="ORF">HDU87_008625</name>
</gene>